<dbReference type="EMBL" id="WIXP02000010">
    <property type="protein sequence ID" value="KAF6203577.1"/>
    <property type="molecule type" value="Genomic_DNA"/>
</dbReference>
<dbReference type="SMART" id="SM00969">
    <property type="entry name" value="SOCS_box"/>
    <property type="match status" value="1"/>
</dbReference>
<dbReference type="InterPro" id="IPR001496">
    <property type="entry name" value="SOCS_box"/>
</dbReference>
<dbReference type="Pfam" id="PF07525">
    <property type="entry name" value="SOCS_box"/>
    <property type="match status" value="1"/>
</dbReference>
<organism evidence="1 2">
    <name type="scientific">Apolygus lucorum</name>
    <name type="common">Small green plant bug</name>
    <name type="synonym">Lygocoris lucorum</name>
    <dbReference type="NCBI Taxonomy" id="248454"/>
    <lineage>
        <taxon>Eukaryota</taxon>
        <taxon>Metazoa</taxon>
        <taxon>Ecdysozoa</taxon>
        <taxon>Arthropoda</taxon>
        <taxon>Hexapoda</taxon>
        <taxon>Insecta</taxon>
        <taxon>Pterygota</taxon>
        <taxon>Neoptera</taxon>
        <taxon>Paraneoptera</taxon>
        <taxon>Hemiptera</taxon>
        <taxon>Heteroptera</taxon>
        <taxon>Panheteroptera</taxon>
        <taxon>Cimicomorpha</taxon>
        <taxon>Miridae</taxon>
        <taxon>Mirini</taxon>
        <taxon>Apolygus</taxon>
    </lineage>
</organism>
<dbReference type="CDD" id="cd03587">
    <property type="entry name" value="SOCS"/>
    <property type="match status" value="1"/>
</dbReference>
<dbReference type="AlphaFoldDB" id="A0A6A4J830"/>
<comment type="caution">
    <text evidence="1">The sequence shown here is derived from an EMBL/GenBank/DDBJ whole genome shotgun (WGS) entry which is preliminary data.</text>
</comment>
<dbReference type="Gene3D" id="1.10.750.20">
    <property type="entry name" value="SOCS box"/>
    <property type="match status" value="1"/>
</dbReference>
<evidence type="ECO:0000313" key="2">
    <source>
        <dbReference type="Proteomes" id="UP000466442"/>
    </source>
</evidence>
<protein>
    <submittedName>
        <fullName evidence="1">Uncharacterized protein</fullName>
    </submittedName>
</protein>
<proteinExistence type="predicted"/>
<dbReference type="GO" id="GO:0035556">
    <property type="term" value="P:intracellular signal transduction"/>
    <property type="evidence" value="ECO:0007669"/>
    <property type="project" value="InterPro"/>
</dbReference>
<accession>A0A6A4J830</accession>
<dbReference type="Proteomes" id="UP000466442">
    <property type="component" value="Unassembled WGS sequence"/>
</dbReference>
<keyword evidence="2" id="KW-1185">Reference proteome</keyword>
<evidence type="ECO:0000313" key="1">
    <source>
        <dbReference type="EMBL" id="KAF6203577.1"/>
    </source>
</evidence>
<dbReference type="SUPFAM" id="SSF158235">
    <property type="entry name" value="SOCS box-like"/>
    <property type="match status" value="1"/>
</dbReference>
<sequence>MSRRAFVLDRRRGKHSSGARQSNFFTSMGSLTKYFGLAMMGNAHMMELAVQQSLDHWNLTNNFDIVLMVLKLLKVCHTNREDLVLEVFDVVYEKTGCFDILFDDVIFGTCLYPSKERLEEIEWYLKVASGRTFTFQNEDVPMIDLPNVGWTLAAHAASKGRTIVLLLFLRYGADPNKAAALLTSSPFPEEVLRLILRAMPYPAPNVLKIEPTLVLVPRLKHLCKTVVRNVLIKNIPDAIYDLPIPFELKEYLDLLKDF</sequence>
<dbReference type="InterPro" id="IPR036036">
    <property type="entry name" value="SOCS_box-like_dom_sf"/>
</dbReference>
<gene>
    <name evidence="1" type="ORF">GE061_001909</name>
</gene>
<name>A0A6A4J830_APOLU</name>
<dbReference type="PROSITE" id="PS50225">
    <property type="entry name" value="SOCS"/>
    <property type="match status" value="1"/>
</dbReference>
<reference evidence="1" key="1">
    <citation type="journal article" date="2021" name="Mol. Ecol. Resour.">
        <title>Apolygus lucorum genome provides insights into omnivorousness and mesophyll feeding.</title>
        <authorList>
            <person name="Liu Y."/>
            <person name="Liu H."/>
            <person name="Wang H."/>
            <person name="Huang T."/>
            <person name="Liu B."/>
            <person name="Yang B."/>
            <person name="Yin L."/>
            <person name="Li B."/>
            <person name="Zhang Y."/>
            <person name="Zhang S."/>
            <person name="Jiang F."/>
            <person name="Zhang X."/>
            <person name="Ren Y."/>
            <person name="Wang B."/>
            <person name="Wang S."/>
            <person name="Lu Y."/>
            <person name="Wu K."/>
            <person name="Fan W."/>
            <person name="Wang G."/>
        </authorList>
    </citation>
    <scope>NUCLEOTIDE SEQUENCE</scope>
    <source>
        <strain evidence="1">12Hb</strain>
    </source>
</reference>